<name>A0ABS0HT09_9HYPH</name>
<dbReference type="PANTHER" id="PTHR34387:SF2">
    <property type="entry name" value="SLR1258 PROTEIN"/>
    <property type="match status" value="1"/>
</dbReference>
<dbReference type="PANTHER" id="PTHR34387">
    <property type="entry name" value="SLR1258 PROTEIN"/>
    <property type="match status" value="1"/>
</dbReference>
<gene>
    <name evidence="2" type="ORF">I2H36_11220</name>
</gene>
<evidence type="ECO:0000256" key="1">
    <source>
        <dbReference type="SAM" id="SignalP"/>
    </source>
</evidence>
<feature type="signal peptide" evidence="1">
    <location>
        <begin position="1"/>
        <end position="21"/>
    </location>
</feature>
<protein>
    <submittedName>
        <fullName evidence="2">SIMPL domain-containing protein</fullName>
    </submittedName>
</protein>
<keyword evidence="1" id="KW-0732">Signal</keyword>
<keyword evidence="3" id="KW-1185">Reference proteome</keyword>
<evidence type="ECO:0000313" key="2">
    <source>
        <dbReference type="EMBL" id="MBF9196612.1"/>
    </source>
</evidence>
<dbReference type="InterPro" id="IPR007497">
    <property type="entry name" value="SIMPL/DUF541"/>
</dbReference>
<accession>A0ABS0HT09</accession>
<proteinExistence type="predicted"/>
<dbReference type="EMBL" id="JADQDN010000005">
    <property type="protein sequence ID" value="MBF9196612.1"/>
    <property type="molecule type" value="Genomic_DNA"/>
</dbReference>
<organism evidence="2 3">
    <name type="scientific">Microvirga terrestris</name>
    <dbReference type="NCBI Taxonomy" id="2791024"/>
    <lineage>
        <taxon>Bacteria</taxon>
        <taxon>Pseudomonadati</taxon>
        <taxon>Pseudomonadota</taxon>
        <taxon>Alphaproteobacteria</taxon>
        <taxon>Hyphomicrobiales</taxon>
        <taxon>Methylobacteriaceae</taxon>
        <taxon>Microvirga</taxon>
    </lineage>
</organism>
<sequence>MVRTICLAVLAVLTLAIPSFAQSETQPVLTVLGKGTYEARPEEAGFRATVSTDGRTLDAATKQHEERASRALKALQGLQADGLTIEKSNFRVNERRVPRQLTPAEVTQGRRPESLVEGYTAVTTFSVGMSSLDKLNQSISKLAETGLFEISSVQFYVRNERAALNQARRAAMLDAREQAQAYAEPVNLKLGQIIAITDGEARPIDGMADLPLRRADGPYTVQIVPPATLEFSASVNVTWRIGENEK</sequence>
<dbReference type="Gene3D" id="3.30.110.170">
    <property type="entry name" value="Protein of unknown function (DUF541), domain 1"/>
    <property type="match status" value="1"/>
</dbReference>
<dbReference type="Pfam" id="PF04402">
    <property type="entry name" value="SIMPL"/>
    <property type="match status" value="1"/>
</dbReference>
<evidence type="ECO:0000313" key="3">
    <source>
        <dbReference type="Proteomes" id="UP000611708"/>
    </source>
</evidence>
<dbReference type="Gene3D" id="3.30.70.2970">
    <property type="entry name" value="Protein of unknown function (DUF541), domain 2"/>
    <property type="match status" value="1"/>
</dbReference>
<comment type="caution">
    <text evidence="2">The sequence shown here is derived from an EMBL/GenBank/DDBJ whole genome shotgun (WGS) entry which is preliminary data.</text>
</comment>
<dbReference type="Proteomes" id="UP000611708">
    <property type="component" value="Unassembled WGS sequence"/>
</dbReference>
<dbReference type="InterPro" id="IPR052022">
    <property type="entry name" value="26kDa_periplasmic_antigen"/>
</dbReference>
<reference evidence="2 3" key="1">
    <citation type="submission" date="2020-11" db="EMBL/GenBank/DDBJ databases">
        <authorList>
            <person name="Kim M.K."/>
        </authorList>
    </citation>
    <scope>NUCLEOTIDE SEQUENCE [LARGE SCALE GENOMIC DNA]</scope>
    <source>
        <strain evidence="2 3">BT290</strain>
    </source>
</reference>
<feature type="chain" id="PRO_5045243971" evidence="1">
    <location>
        <begin position="22"/>
        <end position="246"/>
    </location>
</feature>